<keyword evidence="4" id="KW-1185">Reference proteome</keyword>
<protein>
    <recommendedName>
        <fullName evidence="5">Tetratricopeptide repeat protein</fullName>
    </recommendedName>
</protein>
<feature type="compositionally biased region" description="Polar residues" evidence="2">
    <location>
        <begin position="166"/>
        <end position="187"/>
    </location>
</feature>
<dbReference type="EMBL" id="JAVCAP010000001">
    <property type="protein sequence ID" value="MDP8566476.1"/>
    <property type="molecule type" value="Genomic_DNA"/>
</dbReference>
<comment type="caution">
    <text evidence="3">The sequence shown here is derived from an EMBL/GenBank/DDBJ whole genome shotgun (WGS) entry which is preliminary data.</text>
</comment>
<accession>A0ABT9JPH6</accession>
<evidence type="ECO:0000313" key="4">
    <source>
        <dbReference type="Proteomes" id="UP001225906"/>
    </source>
</evidence>
<evidence type="ECO:0000313" key="3">
    <source>
        <dbReference type="EMBL" id="MDP8566476.1"/>
    </source>
</evidence>
<gene>
    <name evidence="3" type="ORF">Q9291_01315</name>
</gene>
<dbReference type="RefSeq" id="WP_306388175.1">
    <property type="nucleotide sequence ID" value="NZ_JAVCAP010000001.1"/>
</dbReference>
<proteinExistence type="predicted"/>
<sequence length="450" mass="50674">MQTEYTTLGSAQGILTIWSDSAAMTPFILRVSNKCQRTSYIFDIDPITRVSTSRAIATPLRESPPAQTSVKISALASAPLNDQELELLEQQISQLQENFGQLQRQLDALYKVNLQQSHIVETRNTELTHIKSENHLLRTLVMCLGFVLLCSSYFFADWLRRHSATPRTTRQTTNPSHKISAQENQAMSERPIAATPAHGKPLVNPASTELPNTPSNISKSSMSRVQPLPRHANDDELSPRKKPGVVTAPDSEEVIKNASHFLTHGRINQAIQHLQNHLAQQPKCSPWVWLYLLDLLGREGKQQEFDLAASECRKYFNINVERNPDSALHGIESFSRITRALQQAWGSPAVVTLIDDLIYNTRLVPRIGFERTVFEDLMLLRAIACITQALPNNQQAPQEQVATDEHQGLRDLQQLSEDIGALSPSDSTAFQYWSDFTFELEEYPKQRKSA</sequence>
<evidence type="ECO:0008006" key="5">
    <source>
        <dbReference type="Google" id="ProtNLM"/>
    </source>
</evidence>
<reference evidence="4" key="1">
    <citation type="journal article" date="2019" name="Int. J. Syst. Evol. Microbiol.">
        <title>The Global Catalogue of Microorganisms (GCM) 10K type strain sequencing project: providing services to taxonomists for standard genome sequencing and annotation.</title>
        <authorList>
            <consortium name="The Broad Institute Genomics Platform"/>
            <consortium name="The Broad Institute Genome Sequencing Center for Infectious Disease"/>
            <person name="Wu L."/>
            <person name="Ma J."/>
        </authorList>
    </citation>
    <scope>NUCLEOTIDE SEQUENCE [LARGE SCALE GENOMIC DNA]</scope>
    <source>
        <strain evidence="4">VKM B-3159</strain>
    </source>
</reference>
<feature type="coiled-coil region" evidence="1">
    <location>
        <begin position="78"/>
        <end position="112"/>
    </location>
</feature>
<keyword evidence="1" id="KW-0175">Coiled coil</keyword>
<dbReference type="Proteomes" id="UP001225906">
    <property type="component" value="Unassembled WGS sequence"/>
</dbReference>
<feature type="region of interest" description="Disordered" evidence="2">
    <location>
        <begin position="166"/>
        <end position="250"/>
    </location>
</feature>
<organism evidence="3 4">
    <name type="scientific">Methylophilus aquaticus</name>
    <dbReference type="NCBI Taxonomy" id="1971610"/>
    <lineage>
        <taxon>Bacteria</taxon>
        <taxon>Pseudomonadati</taxon>
        <taxon>Pseudomonadota</taxon>
        <taxon>Betaproteobacteria</taxon>
        <taxon>Nitrosomonadales</taxon>
        <taxon>Methylophilaceae</taxon>
        <taxon>Methylophilus</taxon>
    </lineage>
</organism>
<feature type="compositionally biased region" description="Polar residues" evidence="2">
    <location>
        <begin position="205"/>
        <end position="224"/>
    </location>
</feature>
<evidence type="ECO:0000256" key="1">
    <source>
        <dbReference type="SAM" id="Coils"/>
    </source>
</evidence>
<evidence type="ECO:0000256" key="2">
    <source>
        <dbReference type="SAM" id="MobiDB-lite"/>
    </source>
</evidence>
<name>A0ABT9JPH6_9PROT</name>